<gene>
    <name evidence="3" type="ORF">CAMP_LOCUS19014</name>
</gene>
<dbReference type="InterPro" id="IPR045860">
    <property type="entry name" value="Snake_toxin-like_sf"/>
</dbReference>
<feature type="transmembrane region" description="Helical" evidence="1">
    <location>
        <begin position="103"/>
        <end position="121"/>
    </location>
</feature>
<proteinExistence type="predicted"/>
<accession>A0A9P1J4X6</accession>
<comment type="caution">
    <text evidence="3">The sequence shown here is derived from an EMBL/GenBank/DDBJ whole genome shotgun (WGS) entry which is preliminary data.</text>
</comment>
<dbReference type="PANTHER" id="PTHR34721:SF3">
    <property type="entry name" value="ACTIVIN_RECP DOMAIN-CONTAINING PROTEIN-RELATED"/>
    <property type="match status" value="1"/>
</dbReference>
<feature type="chain" id="PRO_5040150842" description="Activin_recp domain-containing protein" evidence="2">
    <location>
        <begin position="19"/>
        <end position="122"/>
    </location>
</feature>
<dbReference type="Proteomes" id="UP001152747">
    <property type="component" value="Unassembled WGS sequence"/>
</dbReference>
<sequence length="122" mass="13752">MLARRVFIFSTIVGIAFAVQCYSGMQGSINGDSIGQIELLDCNGTDYCIKLPSTGSVGRKYYEGAQYSCDFGECHREGCEKRSNGEIMCCCKEDQCNFQNQKLYFSCALFISVIYFFKLFIN</sequence>
<dbReference type="OrthoDB" id="5815114at2759"/>
<evidence type="ECO:0000313" key="3">
    <source>
        <dbReference type="EMBL" id="CAI5456377.1"/>
    </source>
</evidence>
<protein>
    <recommendedName>
        <fullName evidence="5">Activin_recp domain-containing protein</fullName>
    </recommendedName>
</protein>
<reference evidence="3" key="1">
    <citation type="submission" date="2022-11" db="EMBL/GenBank/DDBJ databases">
        <authorList>
            <person name="Kikuchi T."/>
        </authorList>
    </citation>
    <scope>NUCLEOTIDE SEQUENCE</scope>
    <source>
        <strain evidence="3">PS1010</strain>
    </source>
</reference>
<evidence type="ECO:0000313" key="4">
    <source>
        <dbReference type="Proteomes" id="UP001152747"/>
    </source>
</evidence>
<name>A0A9P1J4X6_9PELO</name>
<evidence type="ECO:0000256" key="2">
    <source>
        <dbReference type="SAM" id="SignalP"/>
    </source>
</evidence>
<keyword evidence="1" id="KW-0472">Membrane</keyword>
<dbReference type="EMBL" id="CANHGI010000006">
    <property type="protein sequence ID" value="CAI5456377.1"/>
    <property type="molecule type" value="Genomic_DNA"/>
</dbReference>
<keyword evidence="4" id="KW-1185">Reference proteome</keyword>
<feature type="signal peptide" evidence="2">
    <location>
        <begin position="1"/>
        <end position="18"/>
    </location>
</feature>
<organism evidence="3 4">
    <name type="scientific">Caenorhabditis angaria</name>
    <dbReference type="NCBI Taxonomy" id="860376"/>
    <lineage>
        <taxon>Eukaryota</taxon>
        <taxon>Metazoa</taxon>
        <taxon>Ecdysozoa</taxon>
        <taxon>Nematoda</taxon>
        <taxon>Chromadorea</taxon>
        <taxon>Rhabditida</taxon>
        <taxon>Rhabditina</taxon>
        <taxon>Rhabditomorpha</taxon>
        <taxon>Rhabditoidea</taxon>
        <taxon>Rhabditidae</taxon>
        <taxon>Peloderinae</taxon>
        <taxon>Caenorhabditis</taxon>
    </lineage>
</organism>
<keyword evidence="2" id="KW-0732">Signal</keyword>
<evidence type="ECO:0008006" key="5">
    <source>
        <dbReference type="Google" id="ProtNLM"/>
    </source>
</evidence>
<evidence type="ECO:0000256" key="1">
    <source>
        <dbReference type="SAM" id="Phobius"/>
    </source>
</evidence>
<dbReference type="SUPFAM" id="SSF57302">
    <property type="entry name" value="Snake toxin-like"/>
    <property type="match status" value="1"/>
</dbReference>
<dbReference type="AlphaFoldDB" id="A0A9P1J4X6"/>
<dbReference type="PANTHER" id="PTHR34721">
    <property type="entry name" value="PROTEIN CBG09734"/>
    <property type="match status" value="1"/>
</dbReference>
<keyword evidence="1" id="KW-1133">Transmembrane helix</keyword>
<keyword evidence="1" id="KW-0812">Transmembrane</keyword>